<name>A0A6S6S0L0_9BACT</name>
<evidence type="ECO:0000313" key="2">
    <source>
        <dbReference type="EMBL" id="CAA6799611.1"/>
    </source>
</evidence>
<dbReference type="AlphaFoldDB" id="A0A6S6S0L0"/>
<feature type="transmembrane region" description="Helical" evidence="1">
    <location>
        <begin position="20"/>
        <end position="41"/>
    </location>
</feature>
<sequence>MVVYYNFPILGNSKRQSRTMFVFGGGLERFLLIFITILNLIGNKKNQND</sequence>
<evidence type="ECO:0000256" key="1">
    <source>
        <dbReference type="SAM" id="Phobius"/>
    </source>
</evidence>
<dbReference type="EMBL" id="CACVAQ010000039">
    <property type="protein sequence ID" value="CAA6799611.1"/>
    <property type="molecule type" value="Genomic_DNA"/>
</dbReference>
<keyword evidence="1" id="KW-0472">Membrane</keyword>
<organism evidence="2">
    <name type="scientific">uncultured Aureispira sp</name>
    <dbReference type="NCBI Taxonomy" id="1331704"/>
    <lineage>
        <taxon>Bacteria</taxon>
        <taxon>Pseudomonadati</taxon>
        <taxon>Bacteroidota</taxon>
        <taxon>Saprospiria</taxon>
        <taxon>Saprospirales</taxon>
        <taxon>Saprospiraceae</taxon>
        <taxon>Aureispira</taxon>
        <taxon>environmental samples</taxon>
    </lineage>
</organism>
<proteinExistence type="predicted"/>
<protein>
    <submittedName>
        <fullName evidence="2">Uncharacterized protein</fullName>
    </submittedName>
</protein>
<accession>A0A6S6S0L0</accession>
<reference evidence="2" key="1">
    <citation type="submission" date="2020-01" db="EMBL/GenBank/DDBJ databases">
        <authorList>
            <person name="Meier V. D."/>
            <person name="Meier V D."/>
        </authorList>
    </citation>
    <scope>NUCLEOTIDE SEQUENCE</scope>
    <source>
        <strain evidence="2">HLG_WM_MAG_10</strain>
    </source>
</reference>
<gene>
    <name evidence="2" type="ORF">HELGO_WM29598</name>
</gene>
<keyword evidence="1" id="KW-1133">Transmembrane helix</keyword>
<keyword evidence="1" id="KW-0812">Transmembrane</keyword>